<comment type="caution">
    <text evidence="1">The sequence shown here is derived from an EMBL/GenBank/DDBJ whole genome shotgun (WGS) entry which is preliminary data.</text>
</comment>
<proteinExistence type="predicted"/>
<accession>A0A8T2MXS2</accession>
<dbReference type="EMBL" id="JAFBMS010000237">
    <property type="protein sequence ID" value="KAG9332513.1"/>
    <property type="molecule type" value="Genomic_DNA"/>
</dbReference>
<name>A0A8T2MXS2_9TELE</name>
<evidence type="ECO:0000313" key="2">
    <source>
        <dbReference type="Proteomes" id="UP000824540"/>
    </source>
</evidence>
<sequence>MFQRDLRVHLPRSGASGLLTEKTVGVEEDHRGTSPGDMYFPWEDGEAALCRPPSTGLQELAKGKYYNSPAELAKDVPGGREWGGGRGGTLGELVCALASERRTAAEQRFTSTIYAAESEEKREEAVVTFCR</sequence>
<protein>
    <submittedName>
        <fullName evidence="1">Uncharacterized protein</fullName>
    </submittedName>
</protein>
<dbReference type="AlphaFoldDB" id="A0A8T2MXS2"/>
<dbReference type="Proteomes" id="UP000824540">
    <property type="component" value="Unassembled WGS sequence"/>
</dbReference>
<keyword evidence="2" id="KW-1185">Reference proteome</keyword>
<evidence type="ECO:0000313" key="1">
    <source>
        <dbReference type="EMBL" id="KAG9332513.1"/>
    </source>
</evidence>
<reference evidence="1" key="1">
    <citation type="thesis" date="2021" institute="BYU ScholarsArchive" country="Provo, UT, USA">
        <title>Applications of and Algorithms for Genome Assembly and Genomic Analyses with an Emphasis on Marine Teleosts.</title>
        <authorList>
            <person name="Pickett B.D."/>
        </authorList>
    </citation>
    <scope>NUCLEOTIDE SEQUENCE</scope>
    <source>
        <strain evidence="1">HI-2016</strain>
    </source>
</reference>
<organism evidence="1 2">
    <name type="scientific">Albula glossodonta</name>
    <name type="common">roundjaw bonefish</name>
    <dbReference type="NCBI Taxonomy" id="121402"/>
    <lineage>
        <taxon>Eukaryota</taxon>
        <taxon>Metazoa</taxon>
        <taxon>Chordata</taxon>
        <taxon>Craniata</taxon>
        <taxon>Vertebrata</taxon>
        <taxon>Euteleostomi</taxon>
        <taxon>Actinopterygii</taxon>
        <taxon>Neopterygii</taxon>
        <taxon>Teleostei</taxon>
        <taxon>Albuliformes</taxon>
        <taxon>Albulidae</taxon>
        <taxon>Albula</taxon>
    </lineage>
</organism>
<gene>
    <name evidence="1" type="ORF">JZ751_014611</name>
</gene>